<proteinExistence type="predicted"/>
<dbReference type="SMART" id="SM00671">
    <property type="entry name" value="SEL1"/>
    <property type="match status" value="2"/>
</dbReference>
<evidence type="ECO:0000313" key="1">
    <source>
        <dbReference type="EMBL" id="AYV81179.1"/>
    </source>
</evidence>
<dbReference type="Gene3D" id="1.25.40.10">
    <property type="entry name" value="Tetratricopeptide repeat domain"/>
    <property type="match status" value="1"/>
</dbReference>
<sequence>MGNKPVRQLDSNPPLPVVYAKPAPFDLKTELERLQNTDEANPSRLFCLSHILETTNADACYLLARLYSGLRSYWDINIAMKYLTLAVDHGNKDALFYLGLFYYLGGEESNKNKLLFRDPSSPYPFDLDHSNPIFVKFEPQYEKSFELFTKSAAYLNNASSYHYLALHFEFGASVEINLLLALANYKLASELGGDEDRKIAHVYSKIASDFELKKDMIQAFQNYKMAYEYDNQKNYLNKIAAIHLELDSKIDGDDDLKFFLAEKENIDNGYIHVAMIYEARKNFELGILYCDEQLKVFEKYKIKLTLEELHDIQVLRRRLSNKLPDNPECKITAKIETMEATILDLTKNVAQLTNLLQGQTRSTTVSLS</sequence>
<name>A0A3G5A6U5_9VIRU</name>
<accession>A0A3G5A6U5</accession>
<reference evidence="1" key="1">
    <citation type="submission" date="2018-10" db="EMBL/GenBank/DDBJ databases">
        <title>Hidden diversity of soil giant viruses.</title>
        <authorList>
            <person name="Schulz F."/>
            <person name="Alteio L."/>
            <person name="Goudeau D."/>
            <person name="Ryan E.M."/>
            <person name="Malmstrom R.R."/>
            <person name="Blanchard J."/>
            <person name="Woyke T."/>
        </authorList>
    </citation>
    <scope>NUCLEOTIDE SEQUENCE</scope>
    <source>
        <strain evidence="1">HAV1</strain>
    </source>
</reference>
<dbReference type="GO" id="GO:0036503">
    <property type="term" value="P:ERAD pathway"/>
    <property type="evidence" value="ECO:0007669"/>
    <property type="project" value="TreeGrafter"/>
</dbReference>
<dbReference type="SUPFAM" id="SSF81901">
    <property type="entry name" value="HCP-like"/>
    <property type="match status" value="2"/>
</dbReference>
<dbReference type="PANTHER" id="PTHR11102">
    <property type="entry name" value="SEL-1-LIKE PROTEIN"/>
    <property type="match status" value="1"/>
</dbReference>
<dbReference type="PANTHER" id="PTHR11102:SF147">
    <property type="entry name" value="SEL1L ADAPTOR SUBUNIT OF ERAD E3 UBIQUITIN LIGASE"/>
    <property type="match status" value="1"/>
</dbReference>
<dbReference type="EMBL" id="MK072261">
    <property type="protein sequence ID" value="AYV81179.1"/>
    <property type="molecule type" value="Genomic_DNA"/>
</dbReference>
<organism evidence="1">
    <name type="scientific">Harvfovirus sp</name>
    <dbReference type="NCBI Taxonomy" id="2487768"/>
    <lineage>
        <taxon>Viruses</taxon>
        <taxon>Varidnaviria</taxon>
        <taxon>Bamfordvirae</taxon>
        <taxon>Nucleocytoviricota</taxon>
        <taxon>Megaviricetes</taxon>
        <taxon>Imitervirales</taxon>
        <taxon>Mimiviridae</taxon>
        <taxon>Klosneuvirinae</taxon>
    </lineage>
</organism>
<protein>
    <submittedName>
        <fullName evidence="1">Uncharacterized protein</fullName>
    </submittedName>
</protein>
<gene>
    <name evidence="1" type="ORF">Harvfovirus19_24</name>
</gene>
<dbReference type="InterPro" id="IPR006597">
    <property type="entry name" value="Sel1-like"/>
</dbReference>
<dbReference type="InterPro" id="IPR011990">
    <property type="entry name" value="TPR-like_helical_dom_sf"/>
</dbReference>
<dbReference type="InterPro" id="IPR050767">
    <property type="entry name" value="Sel1_AlgK"/>
</dbReference>